<evidence type="ECO:0000313" key="8">
    <source>
        <dbReference type="EMBL" id="VDN48416.1"/>
    </source>
</evidence>
<dbReference type="InterPro" id="IPR038766">
    <property type="entry name" value="Membrane_comp_ABC_pdt"/>
</dbReference>
<feature type="transmembrane region" description="Helical" evidence="6">
    <location>
        <begin position="254"/>
        <end position="278"/>
    </location>
</feature>
<feature type="transmembrane region" description="Helical" evidence="6">
    <location>
        <begin position="692"/>
        <end position="714"/>
    </location>
</feature>
<feature type="transmembrane region" description="Helical" evidence="6">
    <location>
        <begin position="744"/>
        <end position="762"/>
    </location>
</feature>
<dbReference type="EMBL" id="LR130778">
    <property type="protein sequence ID" value="VDN48416.1"/>
    <property type="molecule type" value="Genomic_DNA"/>
</dbReference>
<gene>
    <name evidence="8" type="ORF">PATL70BA_2519</name>
</gene>
<feature type="transmembrane region" description="Helical" evidence="6">
    <location>
        <begin position="310"/>
        <end position="327"/>
    </location>
</feature>
<feature type="domain" description="ABC3 transporter permease C-terminal" evidence="7">
    <location>
        <begin position="261"/>
        <end position="363"/>
    </location>
</feature>
<dbReference type="Pfam" id="PF02687">
    <property type="entry name" value="FtsX"/>
    <property type="match status" value="2"/>
</dbReference>
<evidence type="ECO:0000256" key="3">
    <source>
        <dbReference type="ARBA" id="ARBA00022692"/>
    </source>
</evidence>
<dbReference type="RefSeq" id="WP_125137550.1">
    <property type="nucleotide sequence ID" value="NZ_LR130778.1"/>
</dbReference>
<sequence>MKLLLNLVRKDFKKNKVMTLSLTVFLILSALMLAGGLRITGTLVSSLNGLNDIALPPHYLQMHKGTYDEEAISEFIKKHTYIKEAQTVKMLNVNNADFFYKEESFETSLMDNGFIIQNEKFDFLLNMKNEPAVIGPGEIGVPVYFSETLGIQKGDILKLQKDDDYKEFVVAAIIRDASMNSALASSKRFLIHQVDMEEIAQYMGEWEYMFEFLLEEGASTSLLGKDYMEEGMPANGVAITGSLLTMINGVSHGLVALIILAISMLLITMAMVCLSYIIRATLADETTTIGEMRAIGFPSKAIHQLYQTKYLLLSIVAGIIGYIGAIPFGDFLSSSVILYNGYGHGTWMEWVLPMVGTVILILMVMRRCRRILHKNLKSTTVEMMRGNGSMKKEGHYRLPVKGLRWHNMEIALGELKCKWKTYVVIFFVFVLTSFLILLPMNMKNTIENPSFITYMGIGECDIRVDIQYSENLEQQKDDIVSYLRTDEDIEKYAVYRTNFIEVKNDQDEWAYIRVEKGDASVFPLAYLEGNPPLDGQTIALSYLNASELGLQVGDHMEIKYQGEVLLFKVSGIYQDITYGGKTAKTNFDFKENNVEAYNVFLDLNTGVDIDEKTVTLRSILEDSKITPIHAFIGQTLGGISDNMALVESAAIVIALLLMMIITVMFSQLMMAREHSAIAIKKAMGFSNKDIRIQLGIRIVLVQFIGIVLGTVLAKSLGEEIFGWLLSFMGASKITMLVKPMSTYLLWPAVQIALVLVTVVGATKAVNSYHIRNQVIE</sequence>
<evidence type="ECO:0000259" key="7">
    <source>
        <dbReference type="Pfam" id="PF02687"/>
    </source>
</evidence>
<dbReference type="OrthoDB" id="9766372at2"/>
<evidence type="ECO:0000256" key="4">
    <source>
        <dbReference type="ARBA" id="ARBA00022989"/>
    </source>
</evidence>
<evidence type="ECO:0000256" key="5">
    <source>
        <dbReference type="ARBA" id="ARBA00023136"/>
    </source>
</evidence>
<feature type="domain" description="ABC3 transporter permease C-terminal" evidence="7">
    <location>
        <begin position="649"/>
        <end position="761"/>
    </location>
</feature>
<organism evidence="8 9">
    <name type="scientific">Petrocella atlantisensis</name>
    <dbReference type="NCBI Taxonomy" id="2173034"/>
    <lineage>
        <taxon>Bacteria</taxon>
        <taxon>Bacillati</taxon>
        <taxon>Bacillota</taxon>
        <taxon>Clostridia</taxon>
        <taxon>Lachnospirales</taxon>
        <taxon>Vallitaleaceae</taxon>
        <taxon>Petrocella</taxon>
    </lineage>
</organism>
<keyword evidence="5 6" id="KW-0472">Membrane</keyword>
<evidence type="ECO:0000313" key="9">
    <source>
        <dbReference type="Proteomes" id="UP000279029"/>
    </source>
</evidence>
<keyword evidence="3 6" id="KW-0812">Transmembrane</keyword>
<dbReference type="PANTHER" id="PTHR30287">
    <property type="entry name" value="MEMBRANE COMPONENT OF PREDICTED ABC SUPERFAMILY METABOLITE UPTAKE TRANSPORTER"/>
    <property type="match status" value="1"/>
</dbReference>
<reference evidence="8 9" key="1">
    <citation type="submission" date="2018-09" db="EMBL/GenBank/DDBJ databases">
        <authorList>
            <person name="Postec A."/>
        </authorList>
    </citation>
    <scope>NUCLEOTIDE SEQUENCE [LARGE SCALE GENOMIC DNA]</scope>
    <source>
        <strain evidence="8">70B-A</strain>
    </source>
</reference>
<feature type="transmembrane region" description="Helical" evidence="6">
    <location>
        <begin position="347"/>
        <end position="365"/>
    </location>
</feature>
<keyword evidence="9" id="KW-1185">Reference proteome</keyword>
<dbReference type="KEGG" id="cbar:PATL70BA_2519"/>
<evidence type="ECO:0000256" key="6">
    <source>
        <dbReference type="SAM" id="Phobius"/>
    </source>
</evidence>
<keyword evidence="2" id="KW-1003">Cell membrane</keyword>
<dbReference type="Proteomes" id="UP000279029">
    <property type="component" value="Chromosome"/>
</dbReference>
<dbReference type="AlphaFoldDB" id="A0A3P7S0L8"/>
<name>A0A3P7S0L8_9FIRM</name>
<protein>
    <submittedName>
        <fullName evidence="8">ABC transporter permease</fullName>
    </submittedName>
</protein>
<dbReference type="GO" id="GO:0005886">
    <property type="term" value="C:plasma membrane"/>
    <property type="evidence" value="ECO:0007669"/>
    <property type="project" value="UniProtKB-SubCell"/>
</dbReference>
<evidence type="ECO:0000256" key="2">
    <source>
        <dbReference type="ARBA" id="ARBA00022475"/>
    </source>
</evidence>
<evidence type="ECO:0000256" key="1">
    <source>
        <dbReference type="ARBA" id="ARBA00004651"/>
    </source>
</evidence>
<accession>A0A3P7S0L8</accession>
<comment type="subcellular location">
    <subcellularLocation>
        <location evidence="1">Cell membrane</location>
        <topology evidence="1">Multi-pass membrane protein</topology>
    </subcellularLocation>
</comment>
<keyword evidence="4 6" id="KW-1133">Transmembrane helix</keyword>
<dbReference type="PANTHER" id="PTHR30287:SF2">
    <property type="entry name" value="BLL1001 PROTEIN"/>
    <property type="match status" value="1"/>
</dbReference>
<feature type="transmembrane region" description="Helical" evidence="6">
    <location>
        <begin position="422"/>
        <end position="440"/>
    </location>
</feature>
<proteinExistence type="predicted"/>
<feature type="transmembrane region" description="Helical" evidence="6">
    <location>
        <begin position="649"/>
        <end position="671"/>
    </location>
</feature>
<dbReference type="InterPro" id="IPR003838">
    <property type="entry name" value="ABC3_permease_C"/>
</dbReference>